<organism evidence="3 4">
    <name type="scientific">Stylosanthes scabra</name>
    <dbReference type="NCBI Taxonomy" id="79078"/>
    <lineage>
        <taxon>Eukaryota</taxon>
        <taxon>Viridiplantae</taxon>
        <taxon>Streptophyta</taxon>
        <taxon>Embryophyta</taxon>
        <taxon>Tracheophyta</taxon>
        <taxon>Spermatophyta</taxon>
        <taxon>Magnoliopsida</taxon>
        <taxon>eudicotyledons</taxon>
        <taxon>Gunneridae</taxon>
        <taxon>Pentapetalae</taxon>
        <taxon>rosids</taxon>
        <taxon>fabids</taxon>
        <taxon>Fabales</taxon>
        <taxon>Fabaceae</taxon>
        <taxon>Papilionoideae</taxon>
        <taxon>50 kb inversion clade</taxon>
        <taxon>dalbergioids sensu lato</taxon>
        <taxon>Dalbergieae</taxon>
        <taxon>Pterocarpus clade</taxon>
        <taxon>Stylosanthes</taxon>
    </lineage>
</organism>
<comment type="caution">
    <text evidence="3">The sequence shown here is derived from an EMBL/GenBank/DDBJ whole genome shotgun (WGS) entry which is preliminary data.</text>
</comment>
<feature type="region of interest" description="Disordered" evidence="1">
    <location>
        <begin position="70"/>
        <end position="92"/>
    </location>
</feature>
<proteinExistence type="predicted"/>
<feature type="non-terminal residue" evidence="3">
    <location>
        <position position="1"/>
    </location>
</feature>
<dbReference type="Proteomes" id="UP001341840">
    <property type="component" value="Unassembled WGS sequence"/>
</dbReference>
<keyword evidence="2" id="KW-0812">Transmembrane</keyword>
<sequence>PLCNHRAALATHHTTFISTLLHCAVAACFFSLSASFTIIDVVVTFVIPSLSPSLVFEEEKQSQKREKALLVRQRSKRGSHHRPPLTSSFRGD</sequence>
<gene>
    <name evidence="3" type="ORF">PIB30_053086</name>
</gene>
<keyword evidence="2" id="KW-1133">Transmembrane helix</keyword>
<protein>
    <recommendedName>
        <fullName evidence="5">Secreted protein</fullName>
    </recommendedName>
</protein>
<accession>A0ABU6ZH45</accession>
<feature type="transmembrane region" description="Helical" evidence="2">
    <location>
        <begin position="20"/>
        <end position="47"/>
    </location>
</feature>
<reference evidence="3 4" key="1">
    <citation type="journal article" date="2023" name="Plants (Basel)">
        <title>Bridging the Gap: Combining Genomics and Transcriptomics Approaches to Understand Stylosanthes scabra, an Orphan Legume from the Brazilian Caatinga.</title>
        <authorList>
            <person name="Ferreira-Neto J.R.C."/>
            <person name="da Silva M.D."/>
            <person name="Binneck E."/>
            <person name="de Melo N.F."/>
            <person name="da Silva R.H."/>
            <person name="de Melo A.L.T.M."/>
            <person name="Pandolfi V."/>
            <person name="Bustamante F.O."/>
            <person name="Brasileiro-Vidal A.C."/>
            <person name="Benko-Iseppon A.M."/>
        </authorList>
    </citation>
    <scope>NUCLEOTIDE SEQUENCE [LARGE SCALE GENOMIC DNA]</scope>
    <source>
        <tissue evidence="3">Leaves</tissue>
    </source>
</reference>
<keyword evidence="2" id="KW-0472">Membrane</keyword>
<name>A0ABU6ZH45_9FABA</name>
<dbReference type="EMBL" id="JASCZI010272251">
    <property type="protein sequence ID" value="MED6221302.1"/>
    <property type="molecule type" value="Genomic_DNA"/>
</dbReference>
<evidence type="ECO:0008006" key="5">
    <source>
        <dbReference type="Google" id="ProtNLM"/>
    </source>
</evidence>
<evidence type="ECO:0000313" key="3">
    <source>
        <dbReference type="EMBL" id="MED6221302.1"/>
    </source>
</evidence>
<evidence type="ECO:0000256" key="2">
    <source>
        <dbReference type="SAM" id="Phobius"/>
    </source>
</evidence>
<evidence type="ECO:0000313" key="4">
    <source>
        <dbReference type="Proteomes" id="UP001341840"/>
    </source>
</evidence>
<evidence type="ECO:0000256" key="1">
    <source>
        <dbReference type="SAM" id="MobiDB-lite"/>
    </source>
</evidence>
<feature type="compositionally biased region" description="Basic residues" evidence="1">
    <location>
        <begin position="73"/>
        <end position="83"/>
    </location>
</feature>
<keyword evidence="4" id="KW-1185">Reference proteome</keyword>